<feature type="non-terminal residue" evidence="1">
    <location>
        <position position="1"/>
    </location>
</feature>
<protein>
    <submittedName>
        <fullName evidence="1">Uncharacterized protein</fullName>
    </submittedName>
</protein>
<accession>A0A118K524</accession>
<dbReference type="AlphaFoldDB" id="A0A118K524"/>
<evidence type="ECO:0000313" key="2">
    <source>
        <dbReference type="Proteomes" id="UP000243975"/>
    </source>
</evidence>
<evidence type="ECO:0000313" key="1">
    <source>
        <dbReference type="EMBL" id="KVI08428.1"/>
    </source>
</evidence>
<organism evidence="1 2">
    <name type="scientific">Cynara cardunculus var. scolymus</name>
    <name type="common">Globe artichoke</name>
    <name type="synonym">Cynara scolymus</name>
    <dbReference type="NCBI Taxonomy" id="59895"/>
    <lineage>
        <taxon>Eukaryota</taxon>
        <taxon>Viridiplantae</taxon>
        <taxon>Streptophyta</taxon>
        <taxon>Embryophyta</taxon>
        <taxon>Tracheophyta</taxon>
        <taxon>Spermatophyta</taxon>
        <taxon>Magnoliopsida</taxon>
        <taxon>eudicotyledons</taxon>
        <taxon>Gunneridae</taxon>
        <taxon>Pentapetalae</taxon>
        <taxon>asterids</taxon>
        <taxon>campanulids</taxon>
        <taxon>Asterales</taxon>
        <taxon>Asteraceae</taxon>
        <taxon>Carduoideae</taxon>
        <taxon>Cardueae</taxon>
        <taxon>Carduinae</taxon>
        <taxon>Cynara</taxon>
    </lineage>
</organism>
<sequence length="65" mass="7059">KRAILEAIFEAATAGLEQLLYRFTAGLELLHFGTLCAVLCCVDVEKKQLSSSNSKHNSSDVVYGV</sequence>
<name>A0A118K524_CYNCS</name>
<comment type="caution">
    <text evidence="1">The sequence shown here is derived from an EMBL/GenBank/DDBJ whole genome shotgun (WGS) entry which is preliminary data.</text>
</comment>
<dbReference type="EMBL" id="LEKV01001121">
    <property type="protein sequence ID" value="KVI08428.1"/>
    <property type="molecule type" value="Genomic_DNA"/>
</dbReference>
<dbReference type="Gramene" id="KVI08428">
    <property type="protein sequence ID" value="KVI08428"/>
    <property type="gene ID" value="Ccrd_013194"/>
</dbReference>
<gene>
    <name evidence="1" type="ORF">Ccrd_013194</name>
</gene>
<keyword evidence="2" id="KW-1185">Reference proteome</keyword>
<reference evidence="1 2" key="1">
    <citation type="journal article" date="2016" name="Sci. Rep.">
        <title>The genome sequence of the outbreeding globe artichoke constructed de novo incorporating a phase-aware low-pass sequencing strategy of F1 progeny.</title>
        <authorList>
            <person name="Scaglione D."/>
            <person name="Reyes-Chin-Wo S."/>
            <person name="Acquadro A."/>
            <person name="Froenicke L."/>
            <person name="Portis E."/>
            <person name="Beitel C."/>
            <person name="Tirone M."/>
            <person name="Mauro R."/>
            <person name="Lo Monaco A."/>
            <person name="Mauromicale G."/>
            <person name="Faccioli P."/>
            <person name="Cattivelli L."/>
            <person name="Rieseberg L."/>
            <person name="Michelmore R."/>
            <person name="Lanteri S."/>
        </authorList>
    </citation>
    <scope>NUCLEOTIDE SEQUENCE [LARGE SCALE GENOMIC DNA]</scope>
    <source>
        <strain evidence="1">2C</strain>
    </source>
</reference>
<proteinExistence type="predicted"/>
<dbReference type="Proteomes" id="UP000243975">
    <property type="component" value="Unassembled WGS sequence"/>
</dbReference>